<evidence type="ECO:0000256" key="4">
    <source>
        <dbReference type="ARBA" id="ARBA00022827"/>
    </source>
</evidence>
<keyword evidence="3 6" id="KW-0285">Flavoprotein</keyword>
<evidence type="ECO:0000256" key="3">
    <source>
        <dbReference type="ARBA" id="ARBA00022630"/>
    </source>
</evidence>
<dbReference type="Proteomes" id="UP001500459">
    <property type="component" value="Unassembled WGS sequence"/>
</dbReference>
<proteinExistence type="inferred from homology"/>
<dbReference type="InterPro" id="IPR014133">
    <property type="entry name" value="Cry_DASH"/>
</dbReference>
<dbReference type="InterPro" id="IPR002081">
    <property type="entry name" value="Cryptochrome/DNA_photolyase_1"/>
</dbReference>
<feature type="domain" description="Photolyase/cryptochrome alpha/beta" evidence="7">
    <location>
        <begin position="3"/>
        <end position="136"/>
    </location>
</feature>
<dbReference type="NCBIfam" id="TIGR02765">
    <property type="entry name" value="crypto_DASH"/>
    <property type="match status" value="1"/>
</dbReference>
<dbReference type="RefSeq" id="WP_344926175.1">
    <property type="nucleotide sequence ID" value="NZ_BAABCW010000004.1"/>
</dbReference>
<keyword evidence="4 6" id="KW-0274">FAD</keyword>
<dbReference type="Gene3D" id="3.40.50.620">
    <property type="entry name" value="HUPs"/>
    <property type="match status" value="1"/>
</dbReference>
<dbReference type="PROSITE" id="PS51645">
    <property type="entry name" value="PHR_CRY_ALPHA_BETA"/>
    <property type="match status" value="1"/>
</dbReference>
<evidence type="ECO:0000256" key="6">
    <source>
        <dbReference type="RuleBase" id="RU367151"/>
    </source>
</evidence>
<evidence type="ECO:0000313" key="9">
    <source>
        <dbReference type="Proteomes" id="UP001500459"/>
    </source>
</evidence>
<dbReference type="Gene3D" id="1.25.40.80">
    <property type="match status" value="1"/>
</dbReference>
<comment type="cofactor">
    <cofactor evidence="6">
        <name>(6R)-5,10-methylene-5,6,7,8-tetrahydrofolate</name>
        <dbReference type="ChEBI" id="CHEBI:15636"/>
    </cofactor>
    <text evidence="6">Binds 1 5,10-methenyltetrahydrofolate (MTHF) per subunit.</text>
</comment>
<name>A0ABP7XGK7_9FLAO</name>
<dbReference type="SUPFAM" id="SSF48173">
    <property type="entry name" value="Cryptochrome/photolyase FAD-binding domain"/>
    <property type="match status" value="1"/>
</dbReference>
<comment type="similarity">
    <text evidence="1 6">Belongs to the DNA photolyase class-1 family.</text>
</comment>
<dbReference type="InterPro" id="IPR036155">
    <property type="entry name" value="Crypto/Photolyase_N_sf"/>
</dbReference>
<comment type="cofactor">
    <cofactor evidence="6">
        <name>FAD</name>
        <dbReference type="ChEBI" id="CHEBI:57692"/>
    </cofactor>
    <text evidence="6">Binds 1 FAD per subunit.</text>
</comment>
<dbReference type="Pfam" id="PF03441">
    <property type="entry name" value="FAD_binding_7"/>
    <property type="match status" value="1"/>
</dbReference>
<organism evidence="8 9">
    <name type="scientific">Aquimarina addita</name>
    <dbReference type="NCBI Taxonomy" id="870485"/>
    <lineage>
        <taxon>Bacteria</taxon>
        <taxon>Pseudomonadati</taxon>
        <taxon>Bacteroidota</taxon>
        <taxon>Flavobacteriia</taxon>
        <taxon>Flavobacteriales</taxon>
        <taxon>Flavobacteriaceae</taxon>
        <taxon>Aquimarina</taxon>
    </lineage>
</organism>
<evidence type="ECO:0000259" key="7">
    <source>
        <dbReference type="PROSITE" id="PS51645"/>
    </source>
</evidence>
<evidence type="ECO:0000256" key="1">
    <source>
        <dbReference type="ARBA" id="ARBA00005862"/>
    </source>
</evidence>
<evidence type="ECO:0000256" key="2">
    <source>
        <dbReference type="ARBA" id="ARBA00017881"/>
    </source>
</evidence>
<dbReference type="PANTHER" id="PTHR11455">
    <property type="entry name" value="CRYPTOCHROME"/>
    <property type="match status" value="1"/>
</dbReference>
<comment type="function">
    <text evidence="6">May have a photoreceptor function.</text>
</comment>
<evidence type="ECO:0000256" key="5">
    <source>
        <dbReference type="ARBA" id="ARBA00022991"/>
    </source>
</evidence>
<evidence type="ECO:0000313" key="8">
    <source>
        <dbReference type="EMBL" id="GAA4115281.1"/>
    </source>
</evidence>
<dbReference type="EMBL" id="BAABCW010000004">
    <property type="protein sequence ID" value="GAA4115281.1"/>
    <property type="molecule type" value="Genomic_DNA"/>
</dbReference>
<accession>A0ABP7XGK7</accession>
<keyword evidence="9" id="KW-1185">Reference proteome</keyword>
<dbReference type="InterPro" id="IPR014729">
    <property type="entry name" value="Rossmann-like_a/b/a_fold"/>
</dbReference>
<sequence length="473" mass="56188">MDEHVLLWFKNDLRLHDNESLIKSIKSGKRIIPVFCFDPRQFDTISLGFPKADLVRIEFLFQSVLDLRKNLKKIGGNLLILTGKPEDLLSELVHRYNCKTVFAEKEFATEELHLIESIEENFNNECNFNFSWGRTLYHINDIPFSIDTIPRTSKAYRIKTQKETKIRPVFPTPDKISVVEIDIDEWGKLPVVTKIGSNREKNYSLTYVEGGESKALERLSYYLFESESLTNYRWTRNRSLGLDDSSKFSAYLALGCISPRKIYEEIKIYERDIKKNQSTWWMVFEIVWRDYFTFKLMRFQNAVYHTAGFSKKKLEFNNDKSLFRRWCEGRTGIPFVDAHMRQLNETGYMSNRGRVNCSCFLIHDYLVDWTWGAAYFESKLIDYDVAANWMNWHTQAYETWYTNPIHQGHKYKEYNFVKKWIPELENLSEPLVLIPWMLTDKKKNSLSYPVPAKIMSKWNRSINRIQKEILEKK</sequence>
<keyword evidence="5 6" id="KW-0157">Chromophore</keyword>
<protein>
    <recommendedName>
        <fullName evidence="2 6">Cryptochrome DASH</fullName>
    </recommendedName>
</protein>
<dbReference type="InterPro" id="IPR006050">
    <property type="entry name" value="DNA_photolyase_N"/>
</dbReference>
<dbReference type="Gene3D" id="1.10.579.10">
    <property type="entry name" value="DNA Cyclobutane Dipyrimidine Photolyase, subunit A, domain 3"/>
    <property type="match status" value="1"/>
</dbReference>
<dbReference type="InterPro" id="IPR005101">
    <property type="entry name" value="Cryptochr/Photolyase_FAD-bd"/>
</dbReference>
<dbReference type="PANTHER" id="PTHR11455:SF22">
    <property type="entry name" value="CRYPTOCHROME DASH"/>
    <property type="match status" value="1"/>
</dbReference>
<dbReference type="PRINTS" id="PR00147">
    <property type="entry name" value="DNAPHOTLYASE"/>
</dbReference>
<comment type="caution">
    <text evidence="8">The sequence shown here is derived from an EMBL/GenBank/DDBJ whole genome shotgun (WGS) entry which is preliminary data.</text>
</comment>
<reference evidence="9" key="1">
    <citation type="journal article" date="2019" name="Int. J. Syst. Evol. Microbiol.">
        <title>The Global Catalogue of Microorganisms (GCM) 10K type strain sequencing project: providing services to taxonomists for standard genome sequencing and annotation.</title>
        <authorList>
            <consortium name="The Broad Institute Genomics Platform"/>
            <consortium name="The Broad Institute Genome Sequencing Center for Infectious Disease"/>
            <person name="Wu L."/>
            <person name="Ma J."/>
        </authorList>
    </citation>
    <scope>NUCLEOTIDE SEQUENCE [LARGE SCALE GENOMIC DNA]</scope>
    <source>
        <strain evidence="9">JCM 17106</strain>
    </source>
</reference>
<gene>
    <name evidence="8" type="ORF">GCM10022393_15390</name>
</gene>
<dbReference type="SUPFAM" id="SSF52425">
    <property type="entry name" value="Cryptochrome/photolyase, N-terminal domain"/>
    <property type="match status" value="1"/>
</dbReference>
<dbReference type="Pfam" id="PF00875">
    <property type="entry name" value="DNA_photolyase"/>
    <property type="match status" value="1"/>
</dbReference>
<dbReference type="InterPro" id="IPR036134">
    <property type="entry name" value="Crypto/Photolyase_FAD-like_sf"/>
</dbReference>